<keyword evidence="2 4" id="KW-0238">DNA-binding</keyword>
<comment type="caution">
    <text evidence="7">The sequence shown here is derived from an EMBL/GenBank/DDBJ whole genome shotgun (WGS) entry which is preliminary data.</text>
</comment>
<feature type="domain" description="Core-binding (CB)" evidence="6">
    <location>
        <begin position="1"/>
        <end position="73"/>
    </location>
</feature>
<dbReference type="InterPro" id="IPR011010">
    <property type="entry name" value="DNA_brk_join_enz"/>
</dbReference>
<dbReference type="PROSITE" id="PS51900">
    <property type="entry name" value="CB"/>
    <property type="match status" value="1"/>
</dbReference>
<accession>A0A3E4MYS2</accession>
<evidence type="ECO:0000313" key="7">
    <source>
        <dbReference type="EMBL" id="RGK54899.1"/>
    </source>
</evidence>
<dbReference type="Gene3D" id="1.10.150.130">
    <property type="match status" value="1"/>
</dbReference>
<protein>
    <submittedName>
        <fullName evidence="7">Integrase</fullName>
    </submittedName>
</protein>
<evidence type="ECO:0000259" key="5">
    <source>
        <dbReference type="PROSITE" id="PS51898"/>
    </source>
</evidence>
<keyword evidence="8" id="KW-1185">Reference proteome</keyword>
<dbReference type="InterPro" id="IPR013762">
    <property type="entry name" value="Integrase-like_cat_sf"/>
</dbReference>
<organism evidence="7 8">
    <name type="scientific">Phocaeicola plebeius</name>
    <dbReference type="NCBI Taxonomy" id="310297"/>
    <lineage>
        <taxon>Bacteria</taxon>
        <taxon>Pseudomonadati</taxon>
        <taxon>Bacteroidota</taxon>
        <taxon>Bacteroidia</taxon>
        <taxon>Bacteroidales</taxon>
        <taxon>Bacteroidaceae</taxon>
        <taxon>Phocaeicola</taxon>
    </lineage>
</organism>
<evidence type="ECO:0000256" key="2">
    <source>
        <dbReference type="ARBA" id="ARBA00023125"/>
    </source>
</evidence>
<dbReference type="Pfam" id="PF00589">
    <property type="entry name" value="Phage_integrase"/>
    <property type="match status" value="1"/>
</dbReference>
<feature type="domain" description="Tyr recombinase" evidence="5">
    <location>
        <begin position="89"/>
        <end position="263"/>
    </location>
</feature>
<dbReference type="Gene3D" id="1.10.443.10">
    <property type="entry name" value="Intergrase catalytic core"/>
    <property type="match status" value="1"/>
</dbReference>
<dbReference type="CDD" id="cd01191">
    <property type="entry name" value="INT_C_like_2"/>
    <property type="match status" value="1"/>
</dbReference>
<dbReference type="InterPro" id="IPR004107">
    <property type="entry name" value="Integrase_SAM-like_N"/>
</dbReference>
<dbReference type="GO" id="GO:0003677">
    <property type="term" value="F:DNA binding"/>
    <property type="evidence" value="ECO:0007669"/>
    <property type="project" value="UniProtKB-UniRule"/>
</dbReference>
<dbReference type="InterPro" id="IPR044068">
    <property type="entry name" value="CB"/>
</dbReference>
<dbReference type="Proteomes" id="UP000260862">
    <property type="component" value="Unassembled WGS sequence"/>
</dbReference>
<evidence type="ECO:0000256" key="4">
    <source>
        <dbReference type="PROSITE-ProRule" id="PRU01248"/>
    </source>
</evidence>
<sequence>MDIKSFEEYLRQSNMAENTISAYLYAIKEFYSRHKDLNKKNLLIYKTYLIEKFKPKTVNLRIQAMNKYLDCMGKSRLRLKSVKVQQRSYLENVISNADYVFLKNKLKKEENQEWYFVVRFLAATGARVSELIQLKVEHVQIGYFDIYTKGGKIRRIYIPKTLRKEATEWFGKTKRTSGYLFLNRFGERITTRGIAQQLKNYTIKYGLNEKVVYPHSFRHRFAKNFLEKFNDISLLADLMGHESIETTRIYLRRSSAEQQEIVDKVITW</sequence>
<evidence type="ECO:0000256" key="1">
    <source>
        <dbReference type="ARBA" id="ARBA00022908"/>
    </source>
</evidence>
<dbReference type="Pfam" id="PF13495">
    <property type="entry name" value="Phage_int_SAM_4"/>
    <property type="match status" value="1"/>
</dbReference>
<dbReference type="PANTHER" id="PTHR30349">
    <property type="entry name" value="PHAGE INTEGRASE-RELATED"/>
    <property type="match status" value="1"/>
</dbReference>
<dbReference type="SUPFAM" id="SSF56349">
    <property type="entry name" value="DNA breaking-rejoining enzymes"/>
    <property type="match status" value="1"/>
</dbReference>
<keyword evidence="3" id="KW-0233">DNA recombination</keyword>
<evidence type="ECO:0000313" key="8">
    <source>
        <dbReference type="Proteomes" id="UP000260862"/>
    </source>
</evidence>
<dbReference type="InterPro" id="IPR010998">
    <property type="entry name" value="Integrase_recombinase_N"/>
</dbReference>
<dbReference type="AlphaFoldDB" id="A0A3E4MYS2"/>
<dbReference type="EMBL" id="QSQT01000016">
    <property type="protein sequence ID" value="RGK54899.1"/>
    <property type="molecule type" value="Genomic_DNA"/>
</dbReference>
<dbReference type="PANTHER" id="PTHR30349:SF89">
    <property type="entry name" value="INTEGRASE_RECOMBINASE"/>
    <property type="match status" value="1"/>
</dbReference>
<evidence type="ECO:0000256" key="3">
    <source>
        <dbReference type="ARBA" id="ARBA00023172"/>
    </source>
</evidence>
<proteinExistence type="predicted"/>
<dbReference type="RefSeq" id="WP_117672899.1">
    <property type="nucleotide sequence ID" value="NZ_CABOGR010000016.1"/>
</dbReference>
<evidence type="ECO:0000259" key="6">
    <source>
        <dbReference type="PROSITE" id="PS51900"/>
    </source>
</evidence>
<keyword evidence="1" id="KW-0229">DNA integration</keyword>
<dbReference type="InterPro" id="IPR002104">
    <property type="entry name" value="Integrase_catalytic"/>
</dbReference>
<dbReference type="PROSITE" id="PS51898">
    <property type="entry name" value="TYR_RECOMBINASE"/>
    <property type="match status" value="1"/>
</dbReference>
<gene>
    <name evidence="7" type="ORF">DXD04_09515</name>
</gene>
<dbReference type="GO" id="GO:0015074">
    <property type="term" value="P:DNA integration"/>
    <property type="evidence" value="ECO:0007669"/>
    <property type="project" value="UniProtKB-KW"/>
</dbReference>
<dbReference type="GO" id="GO:0006310">
    <property type="term" value="P:DNA recombination"/>
    <property type="evidence" value="ECO:0007669"/>
    <property type="project" value="UniProtKB-KW"/>
</dbReference>
<reference evidence="7 8" key="1">
    <citation type="submission" date="2018-08" db="EMBL/GenBank/DDBJ databases">
        <title>A genome reference for cultivated species of the human gut microbiota.</title>
        <authorList>
            <person name="Zou Y."/>
            <person name="Xue W."/>
            <person name="Luo G."/>
        </authorList>
    </citation>
    <scope>NUCLEOTIDE SEQUENCE [LARGE SCALE GENOMIC DNA]</scope>
    <source>
        <strain evidence="7 8">TF10-3AC</strain>
    </source>
</reference>
<name>A0A3E4MYS2_9BACT</name>
<dbReference type="InterPro" id="IPR050090">
    <property type="entry name" value="Tyrosine_recombinase_XerCD"/>
</dbReference>